<dbReference type="RefSeq" id="WP_103721557.1">
    <property type="nucleotide sequence ID" value="NZ_PQFZ01000036.1"/>
</dbReference>
<evidence type="ECO:0000259" key="4">
    <source>
        <dbReference type="PROSITE" id="PS50949"/>
    </source>
</evidence>
<dbReference type="PANTHER" id="PTHR44846">
    <property type="entry name" value="MANNOSYL-D-GLYCERATE TRANSPORT/METABOLISM SYSTEM REPRESSOR MNGR-RELATED"/>
    <property type="match status" value="1"/>
</dbReference>
<proteinExistence type="predicted"/>
<dbReference type="SMART" id="SM00866">
    <property type="entry name" value="UTRA"/>
    <property type="match status" value="1"/>
</dbReference>
<dbReference type="Gene3D" id="1.10.10.10">
    <property type="entry name" value="Winged helix-like DNA-binding domain superfamily/Winged helix DNA-binding domain"/>
    <property type="match status" value="1"/>
</dbReference>
<accession>A0A2S4LS60</accession>
<keyword evidence="1" id="KW-0805">Transcription regulation</keyword>
<dbReference type="SUPFAM" id="SSF46785">
    <property type="entry name" value="Winged helix' DNA-binding domain"/>
    <property type="match status" value="1"/>
</dbReference>
<dbReference type="GO" id="GO:0003700">
    <property type="term" value="F:DNA-binding transcription factor activity"/>
    <property type="evidence" value="ECO:0007669"/>
    <property type="project" value="InterPro"/>
</dbReference>
<dbReference type="Gene3D" id="3.40.1410.10">
    <property type="entry name" value="Chorismate lyase-like"/>
    <property type="match status" value="1"/>
</dbReference>
<comment type="caution">
    <text evidence="5">The sequence shown here is derived from an EMBL/GenBank/DDBJ whole genome shotgun (WGS) entry which is preliminary data.</text>
</comment>
<dbReference type="OrthoDB" id="9794015at2"/>
<keyword evidence="2" id="KW-0238">DNA-binding</keyword>
<dbReference type="Pfam" id="PF00392">
    <property type="entry name" value="GntR"/>
    <property type="match status" value="1"/>
</dbReference>
<keyword evidence="3" id="KW-0804">Transcription</keyword>
<dbReference type="GO" id="GO:0003677">
    <property type="term" value="F:DNA binding"/>
    <property type="evidence" value="ECO:0007669"/>
    <property type="project" value="UniProtKB-KW"/>
</dbReference>
<evidence type="ECO:0000313" key="5">
    <source>
        <dbReference type="EMBL" id="POR45302.1"/>
    </source>
</evidence>
<evidence type="ECO:0000313" key="6">
    <source>
        <dbReference type="Proteomes" id="UP000236919"/>
    </source>
</evidence>
<dbReference type="SUPFAM" id="SSF64288">
    <property type="entry name" value="Chorismate lyase-like"/>
    <property type="match status" value="1"/>
</dbReference>
<dbReference type="InterPro" id="IPR028978">
    <property type="entry name" value="Chorismate_lyase_/UTRA_dom_sf"/>
</dbReference>
<dbReference type="AlphaFoldDB" id="A0A2S4LS60"/>
<evidence type="ECO:0000256" key="2">
    <source>
        <dbReference type="ARBA" id="ARBA00023125"/>
    </source>
</evidence>
<dbReference type="GO" id="GO:0045892">
    <property type="term" value="P:negative regulation of DNA-templated transcription"/>
    <property type="evidence" value="ECO:0007669"/>
    <property type="project" value="TreeGrafter"/>
</dbReference>
<dbReference type="PROSITE" id="PS50949">
    <property type="entry name" value="HTH_GNTR"/>
    <property type="match status" value="1"/>
</dbReference>
<evidence type="ECO:0000256" key="1">
    <source>
        <dbReference type="ARBA" id="ARBA00023015"/>
    </source>
</evidence>
<organism evidence="5 6">
    <name type="scientific">Bosea psychrotolerans</name>
    <dbReference type="NCBI Taxonomy" id="1871628"/>
    <lineage>
        <taxon>Bacteria</taxon>
        <taxon>Pseudomonadati</taxon>
        <taxon>Pseudomonadota</taxon>
        <taxon>Alphaproteobacteria</taxon>
        <taxon>Hyphomicrobiales</taxon>
        <taxon>Boseaceae</taxon>
        <taxon>Bosea</taxon>
    </lineage>
</organism>
<dbReference type="PANTHER" id="PTHR44846:SF1">
    <property type="entry name" value="MANNOSYL-D-GLYCERATE TRANSPORT_METABOLISM SYSTEM REPRESSOR MNGR-RELATED"/>
    <property type="match status" value="1"/>
</dbReference>
<dbReference type="Pfam" id="PF07702">
    <property type="entry name" value="UTRA"/>
    <property type="match status" value="1"/>
</dbReference>
<keyword evidence="6" id="KW-1185">Reference proteome</keyword>
<dbReference type="InterPro" id="IPR036388">
    <property type="entry name" value="WH-like_DNA-bd_sf"/>
</dbReference>
<dbReference type="SMART" id="SM00345">
    <property type="entry name" value="HTH_GNTR"/>
    <property type="match status" value="1"/>
</dbReference>
<dbReference type="Proteomes" id="UP000236919">
    <property type="component" value="Unassembled WGS sequence"/>
</dbReference>
<name>A0A2S4LS60_9HYPH</name>
<dbReference type="InterPro" id="IPR036390">
    <property type="entry name" value="WH_DNA-bd_sf"/>
</dbReference>
<protein>
    <submittedName>
        <fullName evidence="5">GntR family transcriptional regulator</fullName>
    </submittedName>
</protein>
<gene>
    <name evidence="5" type="ORF">CYD53_1364</name>
</gene>
<dbReference type="InterPro" id="IPR000524">
    <property type="entry name" value="Tscrpt_reg_HTH_GntR"/>
</dbReference>
<dbReference type="CDD" id="cd07377">
    <property type="entry name" value="WHTH_GntR"/>
    <property type="match status" value="1"/>
</dbReference>
<reference evidence="5 6" key="1">
    <citation type="submission" date="2018-01" db="EMBL/GenBank/DDBJ databases">
        <title>Genomic Encyclopedia of Type Strains, Phase III (KMG-III): the genomes of soil and plant-associated and newly described type strains.</title>
        <authorList>
            <person name="Whitman W."/>
        </authorList>
    </citation>
    <scope>NUCLEOTIDE SEQUENCE [LARGE SCALE GENOMIC DNA]</scope>
    <source>
        <strain evidence="5 6">1131</strain>
    </source>
</reference>
<feature type="domain" description="HTH gntR-type" evidence="4">
    <location>
        <begin position="18"/>
        <end position="86"/>
    </location>
</feature>
<dbReference type="EMBL" id="PQFZ01000036">
    <property type="protein sequence ID" value="POR45302.1"/>
    <property type="molecule type" value="Genomic_DNA"/>
</dbReference>
<evidence type="ECO:0000256" key="3">
    <source>
        <dbReference type="ARBA" id="ARBA00023163"/>
    </source>
</evidence>
<dbReference type="PRINTS" id="PR00035">
    <property type="entry name" value="HTHGNTR"/>
</dbReference>
<dbReference type="InterPro" id="IPR011663">
    <property type="entry name" value="UTRA"/>
</dbReference>
<sequence length="249" mass="28507">MIVRSVSSKPLDFKRTGISRYHQLATLFRRRIEAGQWQVGAQIPTVDELAGECGVARATIRQALDLLEDEQLIERYRARGTFVRRRPAENLWCEVGTDWSGLLRPNYDATIEILHDEPDVALHAFEEQIGKLAPAYRHVRRRHWRHGQPFLLADLHIDERLRNRITQRDLESKTALRLISEVEDVEILDARQTLTIGTADIETSQALGISLDSPVAFVHRQALDQDGMLVLDAKGIYRGDVVKFDVKLR</sequence>
<dbReference type="InterPro" id="IPR050679">
    <property type="entry name" value="Bact_HTH_transcr_reg"/>
</dbReference>